<gene>
    <name evidence="3" type="ORF">H9639_11000</name>
</gene>
<reference evidence="3 4" key="1">
    <citation type="submission" date="2020-08" db="EMBL/GenBank/DDBJ databases">
        <title>A Genomic Blueprint of the Chicken Gut Microbiome.</title>
        <authorList>
            <person name="Gilroy R."/>
            <person name="Ravi A."/>
            <person name="Getino M."/>
            <person name="Pursley I."/>
            <person name="Horton D.L."/>
            <person name="Alikhan N.-F."/>
            <person name="Baker D."/>
            <person name="Gharbi K."/>
            <person name="Hall N."/>
            <person name="Watson M."/>
            <person name="Adriaenssens E.M."/>
            <person name="Foster-Nyarko E."/>
            <person name="Jarju S."/>
            <person name="Secka A."/>
            <person name="Antonio M."/>
            <person name="Oren A."/>
            <person name="Chaudhuri R."/>
            <person name="La Ragione R.M."/>
            <person name="Hildebrand F."/>
            <person name="Pallen M.J."/>
        </authorList>
    </citation>
    <scope>NUCLEOTIDE SEQUENCE [LARGE SCALE GENOMIC DNA]</scope>
    <source>
        <strain evidence="3 4">Sa2CUA1</strain>
    </source>
</reference>
<dbReference type="SMART" id="SM00834">
    <property type="entry name" value="CxxC_CXXC_SSSS"/>
    <property type="match status" value="1"/>
</dbReference>
<feature type="compositionally biased region" description="Basic residues" evidence="1">
    <location>
        <begin position="88"/>
        <end position="97"/>
    </location>
</feature>
<evidence type="ECO:0000256" key="1">
    <source>
        <dbReference type="SAM" id="MobiDB-lite"/>
    </source>
</evidence>
<keyword evidence="4" id="KW-1185">Reference proteome</keyword>
<comment type="caution">
    <text evidence="3">The sequence shown here is derived from an EMBL/GenBank/DDBJ whole genome shotgun (WGS) entry which is preliminary data.</text>
</comment>
<proteinExistence type="predicted"/>
<dbReference type="Proteomes" id="UP000609874">
    <property type="component" value="Unassembled WGS sequence"/>
</dbReference>
<feature type="domain" description="Putative regulatory protein FmdB zinc ribbon" evidence="2">
    <location>
        <begin position="1"/>
        <end position="41"/>
    </location>
</feature>
<dbReference type="EMBL" id="JACSQD010000004">
    <property type="protein sequence ID" value="MBD7995825.1"/>
    <property type="molecule type" value="Genomic_DNA"/>
</dbReference>
<feature type="region of interest" description="Disordered" evidence="1">
    <location>
        <begin position="57"/>
        <end position="97"/>
    </location>
</feature>
<name>A0ABR8UTF5_9MICC</name>
<evidence type="ECO:0000313" key="4">
    <source>
        <dbReference type="Proteomes" id="UP000609874"/>
    </source>
</evidence>
<accession>A0ABR8UTF5</accession>
<dbReference type="InterPro" id="IPR013429">
    <property type="entry name" value="Regulatory_FmdB_Zinc_ribbon"/>
</dbReference>
<dbReference type="RefSeq" id="WP_191808105.1">
    <property type="nucleotide sequence ID" value="NZ_JACSQD010000004.1"/>
</dbReference>
<protein>
    <submittedName>
        <fullName evidence="3">Zinc ribbon domain-containing protein</fullName>
    </submittedName>
</protein>
<dbReference type="NCBIfam" id="TIGR02605">
    <property type="entry name" value="CxxC_CxxC_SSSS"/>
    <property type="match status" value="1"/>
</dbReference>
<sequence>MPLYAYRCPEGRDFEIQAPMGQIREAVPCPDCGQPAARKFTAPHLSRSSSSAYKLIESSARSASEPAVVTSPGAASGAPRGGGITHNPLHRKLPRPD</sequence>
<dbReference type="Pfam" id="PF09723">
    <property type="entry name" value="Zn_ribbon_8"/>
    <property type="match status" value="1"/>
</dbReference>
<organism evidence="3 4">
    <name type="scientific">Arthrobacter gallicola</name>
    <dbReference type="NCBI Taxonomy" id="2762225"/>
    <lineage>
        <taxon>Bacteria</taxon>
        <taxon>Bacillati</taxon>
        <taxon>Actinomycetota</taxon>
        <taxon>Actinomycetes</taxon>
        <taxon>Micrococcales</taxon>
        <taxon>Micrococcaceae</taxon>
        <taxon>Arthrobacter</taxon>
    </lineage>
</organism>
<evidence type="ECO:0000313" key="3">
    <source>
        <dbReference type="EMBL" id="MBD7995825.1"/>
    </source>
</evidence>
<evidence type="ECO:0000259" key="2">
    <source>
        <dbReference type="SMART" id="SM00834"/>
    </source>
</evidence>